<keyword evidence="3" id="KW-1185">Reference proteome</keyword>
<feature type="non-terminal residue" evidence="2">
    <location>
        <position position="1"/>
    </location>
</feature>
<protein>
    <submittedName>
        <fullName evidence="2">Uncharacterized protein</fullName>
    </submittedName>
</protein>
<evidence type="ECO:0000313" key="2">
    <source>
        <dbReference type="EMBL" id="MEQ2182850.1"/>
    </source>
</evidence>
<feature type="region of interest" description="Disordered" evidence="1">
    <location>
        <begin position="62"/>
        <end position="108"/>
    </location>
</feature>
<dbReference type="EMBL" id="JAHRIO010073270">
    <property type="protein sequence ID" value="MEQ2182850.1"/>
    <property type="molecule type" value="Genomic_DNA"/>
</dbReference>
<sequence length="138" mass="14964">ICAELEESSSWDFSGEQEERESLQVYHIPINTSTPSGTLPLLLEDIQGILKEFVNRRNSVLGCHPSSRTSSTEGVAGSVEFSQGSSGINDMDGSDTERAEGGNGDVEAEARYNMHSTSNTHITPLLKQKVCDLKKGAY</sequence>
<proteinExistence type="predicted"/>
<accession>A0ABV0PH77</accession>
<name>A0ABV0PH77_9TELE</name>
<evidence type="ECO:0000313" key="3">
    <source>
        <dbReference type="Proteomes" id="UP001476798"/>
    </source>
</evidence>
<organism evidence="2 3">
    <name type="scientific">Goodea atripinnis</name>
    <dbReference type="NCBI Taxonomy" id="208336"/>
    <lineage>
        <taxon>Eukaryota</taxon>
        <taxon>Metazoa</taxon>
        <taxon>Chordata</taxon>
        <taxon>Craniata</taxon>
        <taxon>Vertebrata</taxon>
        <taxon>Euteleostomi</taxon>
        <taxon>Actinopterygii</taxon>
        <taxon>Neopterygii</taxon>
        <taxon>Teleostei</taxon>
        <taxon>Neoteleostei</taxon>
        <taxon>Acanthomorphata</taxon>
        <taxon>Ovalentaria</taxon>
        <taxon>Atherinomorphae</taxon>
        <taxon>Cyprinodontiformes</taxon>
        <taxon>Goodeidae</taxon>
        <taxon>Goodea</taxon>
    </lineage>
</organism>
<gene>
    <name evidence="2" type="ORF">GOODEAATRI_026545</name>
</gene>
<comment type="caution">
    <text evidence="2">The sequence shown here is derived from an EMBL/GenBank/DDBJ whole genome shotgun (WGS) entry which is preliminary data.</text>
</comment>
<reference evidence="2 3" key="1">
    <citation type="submission" date="2021-06" db="EMBL/GenBank/DDBJ databases">
        <authorList>
            <person name="Palmer J.M."/>
        </authorList>
    </citation>
    <scope>NUCLEOTIDE SEQUENCE [LARGE SCALE GENOMIC DNA]</scope>
    <source>
        <strain evidence="2 3">GA_2019</strain>
        <tissue evidence="2">Muscle</tissue>
    </source>
</reference>
<dbReference type="Proteomes" id="UP001476798">
    <property type="component" value="Unassembled WGS sequence"/>
</dbReference>
<evidence type="ECO:0000256" key="1">
    <source>
        <dbReference type="SAM" id="MobiDB-lite"/>
    </source>
</evidence>